<dbReference type="InterPro" id="IPR024370">
    <property type="entry name" value="PBP_domain"/>
</dbReference>
<evidence type="ECO:0000256" key="6">
    <source>
        <dbReference type="ARBA" id="ARBA00023288"/>
    </source>
</evidence>
<sequence>MKQHKGIAATAGLLLAGGLILSGCTHLDTPPTYAKGVKVDCGGKQDLTGSGSTAQANAISHFITSYQESCSGKELNYAATGSGAGVADFLAAKTDFGGSDSPLSGGEYANAKQRCGGNDAWNLPAVFGPIAITFNVASTDVLTFDAPTLAKIFSGAITRWNDPAITALNGNSSLPDEEIKVVYRGDASGTSDNFQQYLQSASNGAWTKGAGKTFNGGVGTAARGNEGTSEAVKKTEGAISYNEWSYAMKQHLDVAGIATAGGVVHIGNDWVGKTISDVTIRGTGNDLVLDLSKVYATGTPGAYPILLASYELVCSKYPDAQVGTAVKAFMESTVSTGQDGLTPLGYIPLPADFQTRVAAAARAIS</sequence>
<dbReference type="RefSeq" id="WP_285190290.1">
    <property type="nucleotide sequence ID" value="NZ_CP126981.1"/>
</dbReference>
<name>A0ABY8W6Y9_9MYCO</name>
<dbReference type="PANTHER" id="PTHR42996:SF1">
    <property type="entry name" value="PHOSPHATE-BINDING PROTEIN PSTS"/>
    <property type="match status" value="1"/>
</dbReference>
<evidence type="ECO:0000256" key="2">
    <source>
        <dbReference type="ARBA" id="ARBA00022448"/>
    </source>
</evidence>
<evidence type="ECO:0000256" key="7">
    <source>
        <dbReference type="PIRNR" id="PIRNR002756"/>
    </source>
</evidence>
<evidence type="ECO:0000313" key="10">
    <source>
        <dbReference type="EMBL" id="WIM89559.1"/>
    </source>
</evidence>
<keyword evidence="2 7" id="KW-0813">Transport</keyword>
<dbReference type="Gene3D" id="3.40.190.10">
    <property type="entry name" value="Periplasmic binding protein-like II"/>
    <property type="match status" value="2"/>
</dbReference>
<accession>A0ABY8W6Y9</accession>
<feature type="signal peptide" evidence="8">
    <location>
        <begin position="1"/>
        <end position="27"/>
    </location>
</feature>
<dbReference type="SUPFAM" id="SSF53850">
    <property type="entry name" value="Periplasmic binding protein-like II"/>
    <property type="match status" value="1"/>
</dbReference>
<keyword evidence="6" id="KW-0449">Lipoprotein</keyword>
<keyword evidence="5" id="KW-0564">Palmitate</keyword>
<evidence type="ECO:0000256" key="5">
    <source>
        <dbReference type="ARBA" id="ARBA00023139"/>
    </source>
</evidence>
<feature type="domain" description="PBP" evidence="9">
    <location>
        <begin position="45"/>
        <end position="331"/>
    </location>
</feature>
<protein>
    <recommendedName>
        <fullName evidence="7">Phosphate-binding protein</fullName>
    </recommendedName>
</protein>
<dbReference type="Pfam" id="PF12849">
    <property type="entry name" value="PBP_like_2"/>
    <property type="match status" value="1"/>
</dbReference>
<gene>
    <name evidence="10" type="primary">pstS</name>
    <name evidence="10" type="ORF">PT015_09075</name>
</gene>
<keyword evidence="4 8" id="KW-0732">Signal</keyword>
<proteinExistence type="inferred from homology"/>
<comment type="similarity">
    <text evidence="1 7">Belongs to the PstS family.</text>
</comment>
<dbReference type="InterPro" id="IPR005673">
    <property type="entry name" value="ABC_phos-bd_PstS"/>
</dbReference>
<keyword evidence="11" id="KW-1185">Reference proteome</keyword>
<organism evidence="10 11">
    <name type="scientific">Candidatus Mycobacterium wuenschmannii</name>
    <dbReference type="NCBI Taxonomy" id="3027808"/>
    <lineage>
        <taxon>Bacteria</taxon>
        <taxon>Bacillati</taxon>
        <taxon>Actinomycetota</taxon>
        <taxon>Actinomycetes</taxon>
        <taxon>Mycobacteriales</taxon>
        <taxon>Mycobacteriaceae</taxon>
        <taxon>Mycobacterium</taxon>
    </lineage>
</organism>
<keyword evidence="3 7" id="KW-0592">Phosphate transport</keyword>
<feature type="chain" id="PRO_5046605496" description="Phosphate-binding protein" evidence="8">
    <location>
        <begin position="28"/>
        <end position="365"/>
    </location>
</feature>
<evidence type="ECO:0000313" key="11">
    <source>
        <dbReference type="Proteomes" id="UP001236585"/>
    </source>
</evidence>
<dbReference type="EMBL" id="CP126981">
    <property type="protein sequence ID" value="WIM89559.1"/>
    <property type="molecule type" value="Genomic_DNA"/>
</dbReference>
<evidence type="ECO:0000256" key="4">
    <source>
        <dbReference type="ARBA" id="ARBA00022729"/>
    </source>
</evidence>
<dbReference type="PROSITE" id="PS51257">
    <property type="entry name" value="PROKAR_LIPOPROTEIN"/>
    <property type="match status" value="1"/>
</dbReference>
<evidence type="ECO:0000256" key="8">
    <source>
        <dbReference type="SAM" id="SignalP"/>
    </source>
</evidence>
<dbReference type="PANTHER" id="PTHR42996">
    <property type="entry name" value="PHOSPHATE-BINDING PROTEIN PSTS"/>
    <property type="match status" value="1"/>
</dbReference>
<evidence type="ECO:0000256" key="1">
    <source>
        <dbReference type="ARBA" id="ARBA00008725"/>
    </source>
</evidence>
<evidence type="ECO:0000256" key="3">
    <source>
        <dbReference type="ARBA" id="ARBA00022592"/>
    </source>
</evidence>
<dbReference type="PIRSF" id="PIRSF002756">
    <property type="entry name" value="PstS"/>
    <property type="match status" value="1"/>
</dbReference>
<dbReference type="NCBIfam" id="TIGR00975">
    <property type="entry name" value="3a0107s03"/>
    <property type="match status" value="1"/>
</dbReference>
<dbReference type="InterPro" id="IPR050962">
    <property type="entry name" value="Phosphate-bind_PstS"/>
</dbReference>
<evidence type="ECO:0000259" key="9">
    <source>
        <dbReference type="Pfam" id="PF12849"/>
    </source>
</evidence>
<dbReference type="Proteomes" id="UP001236585">
    <property type="component" value="Chromosome"/>
</dbReference>
<dbReference type="CDD" id="cd13565">
    <property type="entry name" value="PBP2_PstS"/>
    <property type="match status" value="1"/>
</dbReference>
<reference evidence="10 11" key="1">
    <citation type="journal article" date="2023" name="Microbiol. Resour. Announc.">
        <title>Complete Genome Sequence of Mycobacterium wuenschmanii, a novel Nontuberculous Mycobacterium Isolated from a captive population of Amazon Milk Frogs.</title>
        <authorList>
            <person name="Hicks J."/>
            <person name="Zeineldin M."/>
            <person name="Ward H."/>
            <person name="Wuenschmann A."/>
            <person name="Camp P."/>
            <person name="Farrell D."/>
            <person name="Lehman K."/>
            <person name="Thacker T."/>
            <person name="Cuthbert E."/>
        </authorList>
    </citation>
    <scope>NUCLEOTIDE SEQUENCE [LARGE SCALE GENOMIC DNA]</scope>
    <source>
        <strain evidence="10 11">Wuenschmanii</strain>
    </source>
</reference>